<dbReference type="NCBIfam" id="TIGR02120">
    <property type="entry name" value="GspF"/>
    <property type="match status" value="1"/>
</dbReference>
<dbReference type="KEGG" id="dat:HRM2_11250"/>
<evidence type="ECO:0000313" key="18">
    <source>
        <dbReference type="Proteomes" id="UP000000442"/>
    </source>
</evidence>
<dbReference type="PRINTS" id="PR00812">
    <property type="entry name" value="BCTERIALGSPF"/>
</dbReference>
<dbReference type="GO" id="GO:0046872">
    <property type="term" value="F:metal ion binding"/>
    <property type="evidence" value="ECO:0007669"/>
    <property type="project" value="UniProtKB-KW"/>
</dbReference>
<gene>
    <name evidence="17" type="primary">gspF1</name>
    <name evidence="17" type="ordered locus">HRM2_11250</name>
</gene>
<dbReference type="InterPro" id="IPR018076">
    <property type="entry name" value="T2SS_GspF_dom"/>
</dbReference>
<dbReference type="RefSeq" id="WP_015903026.1">
    <property type="nucleotide sequence ID" value="NC_012108.1"/>
</dbReference>
<keyword evidence="8" id="KW-0479">Metal-binding</keyword>
<protein>
    <recommendedName>
        <fullName evidence="13">General secretion pathway protein F</fullName>
    </recommendedName>
</protein>
<dbReference type="eggNOG" id="COG1459">
    <property type="taxonomic scope" value="Bacteria"/>
</dbReference>
<evidence type="ECO:0000256" key="10">
    <source>
        <dbReference type="ARBA" id="ARBA00022927"/>
    </source>
</evidence>
<evidence type="ECO:0000256" key="8">
    <source>
        <dbReference type="ARBA" id="ARBA00022723"/>
    </source>
</evidence>
<evidence type="ECO:0000256" key="14">
    <source>
        <dbReference type="RuleBase" id="RU003923"/>
    </source>
</evidence>
<comment type="similarity">
    <text evidence="3 14">Belongs to the GSP F family.</text>
</comment>
<sequence>MPVFEYKALDRRGRKKTGIIDGESLVSARSKLREKGIYPTTMAEVGSEQPGSGDAPGESFAGRFFFGRIKNAELAMVTRQLATLLSAGFPLISAVSSLVTQTRSKPLKKVLSKIKGSIEEGKSFAEALAMYPSLFSAIYINMIRAGESSGTLEIVLERLADITEKREETKKKIQAALAYPVLMAIVGALVLLFLLAYIVPGIIAIFSDMNQTLPGPTLFLISVSSFLKRFWWAVLLVPFLCVVALYCTARNERGAYMIDKTLFLTPKLGDLLKKLSAARFSRILASLLANGVPMMTALGISRATAGNRVISAIISRASKAVEQGGELGVSLGAESVFPSLAVEMIKIGEKSGQLERMLEKTADLYEREVEVSVTAMTALLEPLIILVMGAVVGFIVLSVCLPIFEMNQLVK</sequence>
<keyword evidence="12 15" id="KW-0472">Membrane</keyword>
<proteinExistence type="inferred from homology"/>
<evidence type="ECO:0000259" key="16">
    <source>
        <dbReference type="Pfam" id="PF00482"/>
    </source>
</evidence>
<dbReference type="Gene3D" id="1.20.81.30">
    <property type="entry name" value="Type II secretion system (T2SS), domain F"/>
    <property type="match status" value="2"/>
</dbReference>
<keyword evidence="4 14" id="KW-0813">Transport</keyword>
<evidence type="ECO:0000256" key="9">
    <source>
        <dbReference type="ARBA" id="ARBA00022837"/>
    </source>
</evidence>
<dbReference type="STRING" id="177437.HRM2_11250"/>
<evidence type="ECO:0000256" key="13">
    <source>
        <dbReference type="ARBA" id="ARBA00030750"/>
    </source>
</evidence>
<evidence type="ECO:0000256" key="7">
    <source>
        <dbReference type="ARBA" id="ARBA00022692"/>
    </source>
</evidence>
<keyword evidence="6" id="KW-0997">Cell inner membrane</keyword>
<feature type="transmembrane region" description="Helical" evidence="15">
    <location>
        <begin position="283"/>
        <end position="301"/>
    </location>
</feature>
<dbReference type="EMBL" id="CP001087">
    <property type="protein sequence ID" value="ACN14237.1"/>
    <property type="molecule type" value="Genomic_DNA"/>
</dbReference>
<organism evidence="17 18">
    <name type="scientific">Desulforapulum autotrophicum (strain ATCC 43914 / DSM 3382 / VKM B-1955 / HRM2)</name>
    <name type="common">Desulfobacterium autotrophicum</name>
    <dbReference type="NCBI Taxonomy" id="177437"/>
    <lineage>
        <taxon>Bacteria</taxon>
        <taxon>Pseudomonadati</taxon>
        <taxon>Thermodesulfobacteriota</taxon>
        <taxon>Desulfobacteria</taxon>
        <taxon>Desulfobacterales</taxon>
        <taxon>Desulfobacteraceae</taxon>
        <taxon>Desulforapulum</taxon>
    </lineage>
</organism>
<comment type="subcellular location">
    <subcellularLocation>
        <location evidence="2">Cell inner membrane</location>
        <topology evidence="2">Multi-pass membrane protein</topology>
    </subcellularLocation>
    <subcellularLocation>
        <location evidence="14">Cell membrane</location>
        <topology evidence="14">Multi-pass membrane protein</topology>
    </subcellularLocation>
</comment>
<feature type="transmembrane region" description="Helical" evidence="15">
    <location>
        <begin position="81"/>
        <end position="99"/>
    </location>
</feature>
<dbReference type="InterPro" id="IPR001992">
    <property type="entry name" value="T2SS_GspF/T4SS_PilC_CS"/>
</dbReference>
<dbReference type="GO" id="GO:0015627">
    <property type="term" value="C:type II protein secretion system complex"/>
    <property type="evidence" value="ECO:0007669"/>
    <property type="project" value="InterPro"/>
</dbReference>
<dbReference type="GO" id="GO:0015628">
    <property type="term" value="P:protein secretion by the type II secretion system"/>
    <property type="evidence" value="ECO:0007669"/>
    <property type="project" value="InterPro"/>
</dbReference>
<evidence type="ECO:0000256" key="2">
    <source>
        <dbReference type="ARBA" id="ARBA00004429"/>
    </source>
</evidence>
<evidence type="ECO:0000313" key="17">
    <source>
        <dbReference type="EMBL" id="ACN14237.1"/>
    </source>
</evidence>
<keyword evidence="5" id="KW-1003">Cell membrane</keyword>
<dbReference type="Pfam" id="PF00482">
    <property type="entry name" value="T2SSF"/>
    <property type="match status" value="2"/>
</dbReference>
<feature type="domain" description="Type II secretion system protein GspF" evidence="16">
    <location>
        <begin position="280"/>
        <end position="402"/>
    </location>
</feature>
<dbReference type="HOGENOM" id="CLU_035032_2_1_7"/>
<dbReference type="Proteomes" id="UP000000442">
    <property type="component" value="Chromosome"/>
</dbReference>
<keyword evidence="10" id="KW-0653">Protein transport</keyword>
<dbReference type="OrthoDB" id="9805682at2"/>
<dbReference type="InterPro" id="IPR011850">
    <property type="entry name" value="T2SS_GspF"/>
</dbReference>
<evidence type="ECO:0000256" key="1">
    <source>
        <dbReference type="ARBA" id="ARBA00002684"/>
    </source>
</evidence>
<evidence type="ECO:0000256" key="4">
    <source>
        <dbReference type="ARBA" id="ARBA00022448"/>
    </source>
</evidence>
<evidence type="ECO:0000256" key="11">
    <source>
        <dbReference type="ARBA" id="ARBA00022989"/>
    </source>
</evidence>
<evidence type="ECO:0000256" key="12">
    <source>
        <dbReference type="ARBA" id="ARBA00023136"/>
    </source>
</evidence>
<feature type="transmembrane region" description="Helical" evidence="15">
    <location>
        <begin position="230"/>
        <end position="249"/>
    </location>
</feature>
<dbReference type="AlphaFoldDB" id="C0QLT1"/>
<dbReference type="PANTHER" id="PTHR30012">
    <property type="entry name" value="GENERAL SECRETION PATHWAY PROTEIN"/>
    <property type="match status" value="1"/>
</dbReference>
<keyword evidence="9" id="KW-0106">Calcium</keyword>
<dbReference type="InterPro" id="IPR042094">
    <property type="entry name" value="T2SS_GspF_sf"/>
</dbReference>
<feature type="transmembrane region" description="Helical" evidence="15">
    <location>
        <begin position="383"/>
        <end position="404"/>
    </location>
</feature>
<dbReference type="PANTHER" id="PTHR30012:SF0">
    <property type="entry name" value="TYPE II SECRETION SYSTEM PROTEIN F-RELATED"/>
    <property type="match status" value="1"/>
</dbReference>
<comment type="function">
    <text evidence="1">Component of the type II secretion system inner membrane complex required for the energy-dependent secretion of extracellular factors such as proteases and toxins from the periplasm.</text>
</comment>
<accession>C0QLT1</accession>
<feature type="transmembrane region" description="Helical" evidence="15">
    <location>
        <begin position="176"/>
        <end position="206"/>
    </location>
</feature>
<evidence type="ECO:0000256" key="3">
    <source>
        <dbReference type="ARBA" id="ARBA00005745"/>
    </source>
</evidence>
<keyword evidence="7 14" id="KW-0812">Transmembrane</keyword>
<evidence type="ECO:0000256" key="6">
    <source>
        <dbReference type="ARBA" id="ARBA00022519"/>
    </source>
</evidence>
<keyword evidence="18" id="KW-1185">Reference proteome</keyword>
<keyword evidence="11 15" id="KW-1133">Transmembrane helix</keyword>
<evidence type="ECO:0000256" key="15">
    <source>
        <dbReference type="SAM" id="Phobius"/>
    </source>
</evidence>
<dbReference type="FunFam" id="1.20.81.30:FF:000001">
    <property type="entry name" value="Type II secretion system protein F"/>
    <property type="match status" value="2"/>
</dbReference>
<dbReference type="PROSITE" id="PS00874">
    <property type="entry name" value="T2SP_F"/>
    <property type="match status" value="1"/>
</dbReference>
<name>C0QLT1_DESAH</name>
<evidence type="ECO:0000256" key="5">
    <source>
        <dbReference type="ARBA" id="ARBA00022475"/>
    </source>
</evidence>
<dbReference type="GO" id="GO:0005886">
    <property type="term" value="C:plasma membrane"/>
    <property type="evidence" value="ECO:0007669"/>
    <property type="project" value="UniProtKB-SubCell"/>
</dbReference>
<feature type="domain" description="Type II secretion system protein GspF" evidence="16">
    <location>
        <begin position="78"/>
        <end position="200"/>
    </location>
</feature>
<dbReference type="InterPro" id="IPR003004">
    <property type="entry name" value="GspF/PilC"/>
</dbReference>
<reference evidence="17 18" key="1">
    <citation type="journal article" date="2009" name="Environ. Microbiol.">
        <title>Genome sequence of Desulfobacterium autotrophicum HRM2, a marine sulfate reducer oxidizing organic carbon completely to carbon dioxide.</title>
        <authorList>
            <person name="Strittmatter A.W."/>
            <person name="Liesegang H."/>
            <person name="Rabus R."/>
            <person name="Decker I."/>
            <person name="Amann J."/>
            <person name="Andres S."/>
            <person name="Henne A."/>
            <person name="Fricke W.F."/>
            <person name="Martinez-Arias R."/>
            <person name="Bartels D."/>
            <person name="Goesmann A."/>
            <person name="Krause L."/>
            <person name="Puehler A."/>
            <person name="Klenk H.P."/>
            <person name="Richter M."/>
            <person name="Schuler M."/>
            <person name="Gloeckner F.O."/>
            <person name="Meyerdierks A."/>
            <person name="Gottschalk G."/>
            <person name="Amann R."/>
        </authorList>
    </citation>
    <scope>NUCLEOTIDE SEQUENCE [LARGE SCALE GENOMIC DNA]</scope>
    <source>
        <strain evidence="18">ATCC 43914 / DSM 3382 / HRM2</strain>
    </source>
</reference>